<proteinExistence type="predicted"/>
<dbReference type="GeneID" id="301325826"/>
<gene>
    <name evidence="1" type="ORF">QO000_000982</name>
</gene>
<evidence type="ECO:0000313" key="2">
    <source>
        <dbReference type="Proteomes" id="UP001226720"/>
    </source>
</evidence>
<comment type="caution">
    <text evidence="1">The sequence shown here is derived from an EMBL/GenBank/DDBJ whole genome shotgun (WGS) entry which is preliminary data.</text>
</comment>
<accession>A0ABU0JY35</accession>
<name>A0ABU0JY35_9BACL</name>
<dbReference type="EMBL" id="JAUSWM010000001">
    <property type="protein sequence ID" value="MDQ0482029.1"/>
    <property type="molecule type" value="Genomic_DNA"/>
</dbReference>
<dbReference type="RefSeq" id="WP_301550570.1">
    <property type="nucleotide sequence ID" value="NZ_JAQRMZ010000002.1"/>
</dbReference>
<organism evidence="1 2">
    <name type="scientific">Guptibacillus hwajinpoensis</name>
    <dbReference type="NCBI Taxonomy" id="208199"/>
    <lineage>
        <taxon>Bacteria</taxon>
        <taxon>Bacillati</taxon>
        <taxon>Bacillota</taxon>
        <taxon>Bacilli</taxon>
        <taxon>Bacillales</taxon>
        <taxon>Guptibacillaceae</taxon>
        <taxon>Guptibacillus</taxon>
    </lineage>
</organism>
<sequence>MFDPTIYENVKVVLEGELYDRDLEGEISIINRKDLVDLASLSRMYEVQFNENPQVRVTIGLFADLASFSAEQLEIEDSNPGCEINISFDVLISDTEECAKIEEDIRSIWGYRPSIQQKVSFVYNQEEELTSHIQLEFNRRINEDQISDLSELIEYAIQTSQLLDE</sequence>
<keyword evidence="2" id="KW-1185">Reference proteome</keyword>
<reference evidence="1" key="1">
    <citation type="submission" date="2023-07" db="EMBL/GenBank/DDBJ databases">
        <title>Genomic Encyclopedia of Type Strains, Phase IV (KMG-IV): sequencing the most valuable type-strain genomes for metagenomic binning, comparative biology and taxonomic classification.</title>
        <authorList>
            <person name="Goeker M."/>
        </authorList>
    </citation>
    <scope>NUCLEOTIDE SEQUENCE [LARGE SCALE GENOMIC DNA]</scope>
    <source>
        <strain evidence="1">JSM 076093</strain>
    </source>
</reference>
<evidence type="ECO:0000313" key="1">
    <source>
        <dbReference type="EMBL" id="MDQ0482029.1"/>
    </source>
</evidence>
<evidence type="ECO:0008006" key="3">
    <source>
        <dbReference type="Google" id="ProtNLM"/>
    </source>
</evidence>
<protein>
    <recommendedName>
        <fullName evidence="3">Group-specific protein</fullName>
    </recommendedName>
</protein>
<dbReference type="Proteomes" id="UP001226720">
    <property type="component" value="Unassembled WGS sequence"/>
</dbReference>